<reference evidence="4" key="1">
    <citation type="submission" date="2020-02" db="EMBL/GenBank/DDBJ databases">
        <authorList>
            <person name="Palmer J.M."/>
        </authorList>
    </citation>
    <scope>NUCLEOTIDE SEQUENCE</scope>
    <source>
        <strain evidence="4">EPUS1.4</strain>
        <tissue evidence="4">Thallus</tissue>
    </source>
</reference>
<dbReference type="Pfam" id="PF24802">
    <property type="entry name" value="DUF7703"/>
    <property type="match status" value="1"/>
</dbReference>
<feature type="compositionally biased region" description="Basic and acidic residues" evidence="1">
    <location>
        <begin position="311"/>
        <end position="320"/>
    </location>
</feature>
<keyword evidence="2" id="KW-0812">Transmembrane</keyword>
<feature type="transmembrane region" description="Helical" evidence="2">
    <location>
        <begin position="140"/>
        <end position="163"/>
    </location>
</feature>
<keyword evidence="5" id="KW-1185">Reference proteome</keyword>
<dbReference type="AlphaFoldDB" id="A0A8H7A3U2"/>
<feature type="domain" description="DUF7703" evidence="3">
    <location>
        <begin position="13"/>
        <end position="199"/>
    </location>
</feature>
<name>A0A8H7A3U2_9EURO</name>
<evidence type="ECO:0000256" key="2">
    <source>
        <dbReference type="SAM" id="Phobius"/>
    </source>
</evidence>
<evidence type="ECO:0000256" key="1">
    <source>
        <dbReference type="SAM" id="MobiDB-lite"/>
    </source>
</evidence>
<evidence type="ECO:0000259" key="3">
    <source>
        <dbReference type="Pfam" id="PF24802"/>
    </source>
</evidence>
<dbReference type="EMBL" id="JAACFV010000461">
    <property type="protein sequence ID" value="KAF7502038.1"/>
    <property type="molecule type" value="Genomic_DNA"/>
</dbReference>
<keyword evidence="2" id="KW-1133">Transmembrane helix</keyword>
<feature type="region of interest" description="Disordered" evidence="1">
    <location>
        <begin position="298"/>
        <end position="321"/>
    </location>
</feature>
<dbReference type="Proteomes" id="UP000606974">
    <property type="component" value="Unassembled WGS sequence"/>
</dbReference>
<dbReference type="InterPro" id="IPR056120">
    <property type="entry name" value="DUF7703"/>
</dbReference>
<keyword evidence="2" id="KW-0472">Membrane</keyword>
<feature type="transmembrane region" description="Helical" evidence="2">
    <location>
        <begin position="60"/>
        <end position="84"/>
    </location>
</feature>
<feature type="transmembrane region" description="Helical" evidence="2">
    <location>
        <begin position="175"/>
        <end position="195"/>
    </location>
</feature>
<organism evidence="4 5">
    <name type="scientific">Endocarpon pusillum</name>
    <dbReference type="NCBI Taxonomy" id="364733"/>
    <lineage>
        <taxon>Eukaryota</taxon>
        <taxon>Fungi</taxon>
        <taxon>Dikarya</taxon>
        <taxon>Ascomycota</taxon>
        <taxon>Pezizomycotina</taxon>
        <taxon>Eurotiomycetes</taxon>
        <taxon>Chaetothyriomycetidae</taxon>
        <taxon>Verrucariales</taxon>
        <taxon>Verrucariaceae</taxon>
        <taxon>Endocarpon</taxon>
    </lineage>
</organism>
<dbReference type="PANTHER" id="PTHR37013:SF3">
    <property type="entry name" value="INTEGRAL MEMBRANE PROTEIN (AFU_ORTHOLOGUE AFUA_1G05950)"/>
    <property type="match status" value="1"/>
</dbReference>
<sequence length="342" mass="39816">MIRYKSVSCVSHSFVLKLFIPGSNTVFYTVLAKIGWFCDTTGFSIVLYSRLHLVIRNQTALRLVLTVVIIDAFLFHTPIAVIVLGQSTGRFQSWDKYLDIFERFQILGFTIQESLISGTYIWTTARFLKSSYNKRLREVMFLLILTQLVVITMDIALILIDYIGYFTLKAALHPLAYAIKLKVEFAVLNLLLSLFRRDTTAGNFFFSDDEKYDTKTEKTYKDQRRRNYIFFERKKSPKSTAATAMSLSEKQQNENFHDIKLTREIDVRWDDRTRTNPLALTDVVISMHQKPLPTFIPRIQRLDPGSTSQWDKAEGKNDKFDDLDDIERQYLGSSGMHRLHRE</sequence>
<evidence type="ECO:0000313" key="5">
    <source>
        <dbReference type="Proteomes" id="UP000606974"/>
    </source>
</evidence>
<feature type="transmembrane region" description="Helical" evidence="2">
    <location>
        <begin position="104"/>
        <end position="128"/>
    </location>
</feature>
<dbReference type="OrthoDB" id="405906at2759"/>
<dbReference type="PANTHER" id="PTHR37013">
    <property type="entry name" value="INTEGRAL MEMBRANE PROTEIN (AFU_ORTHOLOGUE AFUA_1G05950)-RELATED"/>
    <property type="match status" value="1"/>
</dbReference>
<comment type="caution">
    <text evidence="4">The sequence shown here is derived from an EMBL/GenBank/DDBJ whole genome shotgun (WGS) entry which is preliminary data.</text>
</comment>
<gene>
    <name evidence="4" type="ORF">GJ744_008478</name>
</gene>
<evidence type="ECO:0000313" key="4">
    <source>
        <dbReference type="EMBL" id="KAF7502038.1"/>
    </source>
</evidence>
<feature type="transmembrane region" description="Helical" evidence="2">
    <location>
        <begin position="26"/>
        <end position="48"/>
    </location>
</feature>
<protein>
    <recommendedName>
        <fullName evidence="3">DUF7703 domain-containing protein</fullName>
    </recommendedName>
</protein>
<proteinExistence type="predicted"/>
<accession>A0A8H7A3U2</accession>